<evidence type="ECO:0000313" key="2">
    <source>
        <dbReference type="Proteomes" id="UP000179807"/>
    </source>
</evidence>
<accession>A0A1J4JT82</accession>
<dbReference type="AlphaFoldDB" id="A0A1J4JT82"/>
<reference evidence="1" key="1">
    <citation type="submission" date="2016-10" db="EMBL/GenBank/DDBJ databases">
        <authorList>
            <person name="Benchimol M."/>
            <person name="Almeida L.G."/>
            <person name="Vasconcelos A.T."/>
            <person name="Perreira-Neves A."/>
            <person name="Rosa I.A."/>
            <person name="Tasca T."/>
            <person name="Bogo M.R."/>
            <person name="de Souza W."/>
        </authorList>
    </citation>
    <scope>NUCLEOTIDE SEQUENCE [LARGE SCALE GENOMIC DNA]</scope>
    <source>
        <strain evidence="1">K</strain>
    </source>
</reference>
<comment type="caution">
    <text evidence="1">The sequence shown here is derived from an EMBL/GenBank/DDBJ whole genome shotgun (WGS) entry which is preliminary data.</text>
</comment>
<dbReference type="Proteomes" id="UP000179807">
    <property type="component" value="Unassembled WGS sequence"/>
</dbReference>
<dbReference type="GeneID" id="94843423"/>
<dbReference type="EMBL" id="MLAK01000953">
    <property type="protein sequence ID" value="OHT00477.1"/>
    <property type="molecule type" value="Genomic_DNA"/>
</dbReference>
<gene>
    <name evidence="1" type="ORF">TRFO_32842</name>
</gene>
<protein>
    <submittedName>
        <fullName evidence="1">Uncharacterized protein</fullName>
    </submittedName>
</protein>
<organism evidence="1 2">
    <name type="scientific">Tritrichomonas foetus</name>
    <dbReference type="NCBI Taxonomy" id="1144522"/>
    <lineage>
        <taxon>Eukaryota</taxon>
        <taxon>Metamonada</taxon>
        <taxon>Parabasalia</taxon>
        <taxon>Tritrichomonadida</taxon>
        <taxon>Tritrichomonadidae</taxon>
        <taxon>Tritrichomonas</taxon>
    </lineage>
</organism>
<dbReference type="RefSeq" id="XP_068353613.1">
    <property type="nucleotide sequence ID" value="XM_068508719.1"/>
</dbReference>
<name>A0A1J4JT82_9EUKA</name>
<proteinExistence type="predicted"/>
<sequence>MFDLSFINDNNGRCIVFSRDNQKSVVVWFSRFDHPSFQNIDGYDVFANKEEALASFSNPKVIDKRTGFLLGVSSDSYIIANKVKTIEFDNKTIYKAESLEAVKIHDGPAYVPNLNEKSFYFSYELNLTSVLKETINSEYLWFFNKTKGTIESNLSKYSIFPYIILGVIEYHNFKNKIYDLEMIFIARYAERCVDSTDGLREDSLTIRNQKEIEIAISSIVTNDKFEKELTSFIFTTGAAPYNVKPEIPRLNINKTPEFFCKLRDVLLNNNMNNNLNDSLSESFNNYLADDLEDGLKHEMKEDSKEDLSVNFMIYWIHIFDNNNKELECSTILRKAQQYMESSLEFRERLELFSINLQQCSFQQNFNDITMDKIYSLLIENDDNKLKENKLIGILKNNIKIVPTRILIAGNQKVVSSQQNRIFFISSFNGTSLINLVSKGLFAKFFQSYYPNIELPFEKIKKFFSFPSNMNNFVLSSIFNRRRCVSLSPSAQVVSPKNFNQNILGIKRNDIEINKSSETLVICLSEICMISYIIFQAPYTKNQENINISIFGGITINQMIPIIEKAYLYKTKPNQNHQDSKIKFNYVEESNKDIQKNDPENKSSHKKTLNHKDLTDSEEQRIIYNFNDYMKYRFIMIKFSSSSPKFVISNIYIISDNFKLHYFISADLKERHLVDDSNIYTKSSITKIEKIRKVFPTFPRSTKEFPNMIPFAVMSGPLELVHTLILNNRYRNNINNTSECTEFQCDENMLFLQIVTLNNYCVRTIEISSSVILRIEIMYSCNLLDEGSNDEHTVSFEVVPSKCIIPLSKEISSRILTLKIIGKEKIKISNIRLYSQ</sequence>
<dbReference type="VEuPathDB" id="TrichDB:TRFO_32842"/>
<keyword evidence="2" id="KW-1185">Reference proteome</keyword>
<evidence type="ECO:0000313" key="1">
    <source>
        <dbReference type="EMBL" id="OHT00477.1"/>
    </source>
</evidence>